<reference evidence="13 14" key="1">
    <citation type="submission" date="2016-01" db="EMBL/GenBank/DDBJ databases">
        <title>Complete Genome Sequence of Paenibacillus yonginensis DCY84, a novel Plant Growth-Promoting Bacteria with Elicitation of Induced Systemic Resistance.</title>
        <authorList>
            <person name="Kim Y.J."/>
            <person name="Yang D.C."/>
            <person name="Sukweenadhi J."/>
        </authorList>
    </citation>
    <scope>NUCLEOTIDE SEQUENCE [LARGE SCALE GENOMIC DNA]</scope>
    <source>
        <strain evidence="13 14">DCY84</strain>
    </source>
</reference>
<dbReference type="GO" id="GO:0018104">
    <property type="term" value="P:peptidoglycan-protein cross-linking"/>
    <property type="evidence" value="ECO:0007669"/>
    <property type="project" value="TreeGrafter"/>
</dbReference>
<dbReference type="InterPro" id="IPR005490">
    <property type="entry name" value="LD_TPept_cat_dom"/>
</dbReference>
<evidence type="ECO:0000256" key="3">
    <source>
        <dbReference type="ARBA" id="ARBA00022676"/>
    </source>
</evidence>
<keyword evidence="8 9" id="KW-0961">Cell wall biogenesis/degradation</keyword>
<feature type="compositionally biased region" description="Basic and acidic residues" evidence="10">
    <location>
        <begin position="449"/>
        <end position="462"/>
    </location>
</feature>
<dbReference type="GO" id="GO:0071972">
    <property type="term" value="F:peptidoglycan L,D-transpeptidase activity"/>
    <property type="evidence" value="ECO:0007669"/>
    <property type="project" value="TreeGrafter"/>
</dbReference>
<organism evidence="13 14">
    <name type="scientific">Paenibacillus yonginensis</name>
    <dbReference type="NCBI Taxonomy" id="1462996"/>
    <lineage>
        <taxon>Bacteria</taxon>
        <taxon>Bacillati</taxon>
        <taxon>Bacillota</taxon>
        <taxon>Bacilli</taxon>
        <taxon>Bacillales</taxon>
        <taxon>Paenibacillaceae</taxon>
        <taxon>Paenibacillus</taxon>
    </lineage>
</organism>
<dbReference type="Pfam" id="PF03734">
    <property type="entry name" value="YkuD"/>
    <property type="match status" value="1"/>
</dbReference>
<keyword evidence="7 9" id="KW-0573">Peptidoglycan synthesis</keyword>
<dbReference type="GO" id="GO:0008360">
    <property type="term" value="P:regulation of cell shape"/>
    <property type="evidence" value="ECO:0007669"/>
    <property type="project" value="UniProtKB-UniRule"/>
</dbReference>
<dbReference type="PROSITE" id="PS52029">
    <property type="entry name" value="LD_TPASE"/>
    <property type="match status" value="1"/>
</dbReference>
<evidence type="ECO:0000256" key="10">
    <source>
        <dbReference type="SAM" id="MobiDB-lite"/>
    </source>
</evidence>
<feature type="compositionally biased region" description="Low complexity" evidence="10">
    <location>
        <begin position="112"/>
        <end position="131"/>
    </location>
</feature>
<keyword evidence="3" id="KW-0328">Glycosyltransferase</keyword>
<feature type="transmembrane region" description="Helical" evidence="11">
    <location>
        <begin position="85"/>
        <end position="104"/>
    </location>
</feature>
<dbReference type="Proteomes" id="UP000092573">
    <property type="component" value="Chromosome"/>
</dbReference>
<protein>
    <recommendedName>
        <fullName evidence="12">L,D-TPase catalytic domain-containing protein</fullName>
    </recommendedName>
</protein>
<evidence type="ECO:0000259" key="12">
    <source>
        <dbReference type="PROSITE" id="PS52029"/>
    </source>
</evidence>
<keyword evidence="11" id="KW-1133">Transmembrane helix</keyword>
<keyword evidence="5" id="KW-0378">Hydrolase</keyword>
<evidence type="ECO:0000256" key="2">
    <source>
        <dbReference type="ARBA" id="ARBA00005992"/>
    </source>
</evidence>
<feature type="domain" description="L,D-TPase catalytic" evidence="12">
    <location>
        <begin position="330"/>
        <end position="439"/>
    </location>
</feature>
<dbReference type="SUPFAM" id="SSF141523">
    <property type="entry name" value="L,D-transpeptidase catalytic domain-like"/>
    <property type="match status" value="1"/>
</dbReference>
<keyword evidence="4" id="KW-0808">Transferase</keyword>
<dbReference type="PANTHER" id="PTHR30582">
    <property type="entry name" value="L,D-TRANSPEPTIDASE"/>
    <property type="match status" value="1"/>
</dbReference>
<name>A0A1B1MXD8_9BACL</name>
<feature type="active site" description="Proton donor/acceptor" evidence="9">
    <location>
        <position position="399"/>
    </location>
</feature>
<keyword evidence="11" id="KW-0472">Membrane</keyword>
<evidence type="ECO:0000256" key="7">
    <source>
        <dbReference type="ARBA" id="ARBA00022984"/>
    </source>
</evidence>
<dbReference type="UniPathway" id="UPA00219"/>
<feature type="region of interest" description="Disordered" evidence="10">
    <location>
        <begin position="299"/>
        <end position="321"/>
    </location>
</feature>
<comment type="similarity">
    <text evidence="2">Belongs to the YkuD family.</text>
</comment>
<evidence type="ECO:0000256" key="4">
    <source>
        <dbReference type="ARBA" id="ARBA00022679"/>
    </source>
</evidence>
<evidence type="ECO:0000256" key="1">
    <source>
        <dbReference type="ARBA" id="ARBA00004752"/>
    </source>
</evidence>
<dbReference type="STRING" id="1462996.AWM70_04090"/>
<evidence type="ECO:0000256" key="5">
    <source>
        <dbReference type="ARBA" id="ARBA00022801"/>
    </source>
</evidence>
<dbReference type="Gene3D" id="2.40.440.10">
    <property type="entry name" value="L,D-transpeptidase catalytic domain-like"/>
    <property type="match status" value="1"/>
</dbReference>
<keyword evidence="6 9" id="KW-0133">Cell shape</keyword>
<dbReference type="InterPro" id="IPR038063">
    <property type="entry name" value="Transpep_catalytic_dom"/>
</dbReference>
<feature type="compositionally biased region" description="Low complexity" evidence="10">
    <location>
        <begin position="299"/>
        <end position="319"/>
    </location>
</feature>
<dbReference type="AlphaFoldDB" id="A0A1B1MXD8"/>
<dbReference type="OrthoDB" id="9787225at2"/>
<accession>A0A1B1MXD8</accession>
<feature type="region of interest" description="Disordered" evidence="10">
    <location>
        <begin position="449"/>
        <end position="474"/>
    </location>
</feature>
<feature type="region of interest" description="Disordered" evidence="10">
    <location>
        <begin position="108"/>
        <end position="145"/>
    </location>
</feature>
<dbReference type="InterPro" id="IPR050979">
    <property type="entry name" value="LD-transpeptidase"/>
</dbReference>
<comment type="pathway">
    <text evidence="1 9">Cell wall biogenesis; peptidoglycan biosynthesis.</text>
</comment>
<dbReference type="GO" id="GO:0071555">
    <property type="term" value="P:cell wall organization"/>
    <property type="evidence" value="ECO:0007669"/>
    <property type="project" value="UniProtKB-UniRule"/>
</dbReference>
<sequence>MNNSAYLKDYVRMHPDNRMAWYLLGKEYEQNGQEGKANYCYIQAGDIYEAFESSKTPDEVWKEYAAELLEASKRKEKIRMRWRKGLAAAMLLLLILLSPLWTIAPSSGKDVAGQPEGATEPAAAAGSPAGHEAGRPAGQSLPKGPVFTAAAAGTEAERAAALAALLEHPGGANGSLLALLGMRSQGDWLLWSREMPLEYSVVQDADSGRSSVQSLNPATCACKPPEEPALKRQAEEWTGEQELLALLSTAMLEFKQAHGRYPDKPSELNQPYPNNWIAGDTPGLGQAFQTALAKLKQPQGLEGAASGSQAGQADGHAAGEPGGVFFGQPLEIKIDKTKHLLALTSGNVILRVYQAGLGGERTPEGVFQITEKVINPNGHDNGEFGSRGMALSAGNYAIHGTNESDSIGKDESLGCIRLAKADVEELFDMVPKGIQVTVGKGILPELKPGENKPRFLFPDRQDQTNPHKTYHWLD</sequence>
<evidence type="ECO:0000256" key="6">
    <source>
        <dbReference type="ARBA" id="ARBA00022960"/>
    </source>
</evidence>
<proteinExistence type="inferred from homology"/>
<dbReference type="GO" id="GO:0016757">
    <property type="term" value="F:glycosyltransferase activity"/>
    <property type="evidence" value="ECO:0007669"/>
    <property type="project" value="UniProtKB-KW"/>
</dbReference>
<evidence type="ECO:0000256" key="8">
    <source>
        <dbReference type="ARBA" id="ARBA00023316"/>
    </source>
</evidence>
<keyword evidence="14" id="KW-1185">Reference proteome</keyword>
<keyword evidence="11" id="KW-0812">Transmembrane</keyword>
<dbReference type="EMBL" id="CP014167">
    <property type="protein sequence ID" value="ANS73852.1"/>
    <property type="molecule type" value="Genomic_DNA"/>
</dbReference>
<dbReference type="KEGG" id="pyg:AWM70_04090"/>
<dbReference type="PANTHER" id="PTHR30582:SF24">
    <property type="entry name" value="L,D-TRANSPEPTIDASE ERFK_SRFK-RELATED"/>
    <property type="match status" value="1"/>
</dbReference>
<dbReference type="CDD" id="cd16913">
    <property type="entry name" value="YkuD_like"/>
    <property type="match status" value="1"/>
</dbReference>
<evidence type="ECO:0000313" key="13">
    <source>
        <dbReference type="EMBL" id="ANS73852.1"/>
    </source>
</evidence>
<evidence type="ECO:0000313" key="14">
    <source>
        <dbReference type="Proteomes" id="UP000092573"/>
    </source>
</evidence>
<evidence type="ECO:0000256" key="9">
    <source>
        <dbReference type="PROSITE-ProRule" id="PRU01373"/>
    </source>
</evidence>
<feature type="active site" description="Nucleophile" evidence="9">
    <location>
        <position position="415"/>
    </location>
</feature>
<dbReference type="RefSeq" id="WP_068694462.1">
    <property type="nucleotide sequence ID" value="NZ_CP014167.1"/>
</dbReference>
<gene>
    <name evidence="13" type="ORF">AWM70_04090</name>
</gene>
<evidence type="ECO:0000256" key="11">
    <source>
        <dbReference type="SAM" id="Phobius"/>
    </source>
</evidence>
<dbReference type="GO" id="GO:0005576">
    <property type="term" value="C:extracellular region"/>
    <property type="evidence" value="ECO:0007669"/>
    <property type="project" value="TreeGrafter"/>
</dbReference>